<evidence type="ECO:0000256" key="4">
    <source>
        <dbReference type="ARBA" id="ARBA00022553"/>
    </source>
</evidence>
<proteinExistence type="predicted"/>
<evidence type="ECO:0000256" key="6">
    <source>
        <dbReference type="ARBA" id="ARBA00022692"/>
    </source>
</evidence>
<evidence type="ECO:0000256" key="3">
    <source>
        <dbReference type="ARBA" id="ARBA00012438"/>
    </source>
</evidence>
<comment type="subcellular location">
    <subcellularLocation>
        <location evidence="2">Membrane</location>
    </subcellularLocation>
</comment>
<dbReference type="CDD" id="cd06225">
    <property type="entry name" value="HAMP"/>
    <property type="match status" value="1"/>
</dbReference>
<protein>
    <recommendedName>
        <fullName evidence="3">histidine kinase</fullName>
        <ecNumber evidence="3">2.7.13.3</ecNumber>
    </recommendedName>
</protein>
<dbReference type="Gene3D" id="1.10.287.130">
    <property type="match status" value="1"/>
</dbReference>
<dbReference type="InterPro" id="IPR036097">
    <property type="entry name" value="HisK_dim/P_sf"/>
</dbReference>
<dbReference type="EMBL" id="MLJW01000067">
    <property type="protein sequence ID" value="OIR03374.1"/>
    <property type="molecule type" value="Genomic_DNA"/>
</dbReference>
<name>A0A1J5STK0_9ZZZZ</name>
<dbReference type="InterPro" id="IPR003594">
    <property type="entry name" value="HATPase_dom"/>
</dbReference>
<keyword evidence="4" id="KW-0597">Phosphoprotein</keyword>
<dbReference type="SMART" id="SM00387">
    <property type="entry name" value="HATPase_c"/>
    <property type="match status" value="1"/>
</dbReference>
<dbReference type="EC" id="2.7.13.3" evidence="3"/>
<dbReference type="PANTHER" id="PTHR45436">
    <property type="entry name" value="SENSOR HISTIDINE KINASE YKOH"/>
    <property type="match status" value="1"/>
</dbReference>
<dbReference type="AlphaFoldDB" id="A0A1J5STK0"/>
<keyword evidence="8 11" id="KW-1133">Transmembrane helix</keyword>
<evidence type="ECO:0000256" key="9">
    <source>
        <dbReference type="ARBA" id="ARBA00023012"/>
    </source>
</evidence>
<evidence type="ECO:0000256" key="11">
    <source>
        <dbReference type="SAM" id="Phobius"/>
    </source>
</evidence>
<reference evidence="14" key="1">
    <citation type="submission" date="2016-10" db="EMBL/GenBank/DDBJ databases">
        <title>Sequence of Gallionella enrichment culture.</title>
        <authorList>
            <person name="Poehlein A."/>
            <person name="Muehling M."/>
            <person name="Daniel R."/>
        </authorList>
    </citation>
    <scope>NUCLEOTIDE SEQUENCE</scope>
</reference>
<accession>A0A1J5STK0</accession>
<evidence type="ECO:0000256" key="7">
    <source>
        <dbReference type="ARBA" id="ARBA00022777"/>
    </source>
</evidence>
<dbReference type="InterPro" id="IPR003661">
    <property type="entry name" value="HisK_dim/P_dom"/>
</dbReference>
<dbReference type="PANTHER" id="PTHR45436:SF16">
    <property type="entry name" value="HISTIDINE KINASE"/>
    <property type="match status" value="1"/>
</dbReference>
<dbReference type="SUPFAM" id="SSF47384">
    <property type="entry name" value="Homodimeric domain of signal transducing histidine kinase"/>
    <property type="match status" value="1"/>
</dbReference>
<dbReference type="Gene3D" id="3.30.565.10">
    <property type="entry name" value="Histidine kinase-like ATPase, C-terminal domain"/>
    <property type="match status" value="1"/>
</dbReference>
<evidence type="ECO:0000313" key="14">
    <source>
        <dbReference type="EMBL" id="OIR03374.1"/>
    </source>
</evidence>
<comment type="catalytic activity">
    <reaction evidence="1">
        <text>ATP + protein L-histidine = ADP + protein N-phospho-L-histidine.</text>
        <dbReference type="EC" id="2.7.13.3"/>
    </reaction>
</comment>
<dbReference type="PRINTS" id="PR00344">
    <property type="entry name" value="BCTRLSENSOR"/>
</dbReference>
<evidence type="ECO:0000256" key="8">
    <source>
        <dbReference type="ARBA" id="ARBA00022989"/>
    </source>
</evidence>
<evidence type="ECO:0000256" key="1">
    <source>
        <dbReference type="ARBA" id="ARBA00000085"/>
    </source>
</evidence>
<dbReference type="InterPro" id="IPR004358">
    <property type="entry name" value="Sig_transdc_His_kin-like_C"/>
</dbReference>
<dbReference type="InterPro" id="IPR050428">
    <property type="entry name" value="TCS_sensor_his_kinase"/>
</dbReference>
<dbReference type="SUPFAM" id="SSF55874">
    <property type="entry name" value="ATPase domain of HSP90 chaperone/DNA topoisomerase II/histidine kinase"/>
    <property type="match status" value="1"/>
</dbReference>
<gene>
    <name evidence="14" type="primary">qseC_11</name>
    <name evidence="14" type="ORF">GALL_146470</name>
</gene>
<dbReference type="PROSITE" id="PS50109">
    <property type="entry name" value="HIS_KIN"/>
    <property type="match status" value="1"/>
</dbReference>
<dbReference type="SMART" id="SM00388">
    <property type="entry name" value="HisKA"/>
    <property type="match status" value="1"/>
</dbReference>
<dbReference type="CDD" id="cd00082">
    <property type="entry name" value="HisKA"/>
    <property type="match status" value="1"/>
</dbReference>
<dbReference type="Pfam" id="PF00672">
    <property type="entry name" value="HAMP"/>
    <property type="match status" value="1"/>
</dbReference>
<keyword evidence="10 11" id="KW-0472">Membrane</keyword>
<feature type="domain" description="HAMP" evidence="13">
    <location>
        <begin position="154"/>
        <end position="209"/>
    </location>
</feature>
<dbReference type="CDD" id="cd00075">
    <property type="entry name" value="HATPase"/>
    <property type="match status" value="1"/>
</dbReference>
<dbReference type="GO" id="GO:0000155">
    <property type="term" value="F:phosphorelay sensor kinase activity"/>
    <property type="evidence" value="ECO:0007669"/>
    <property type="project" value="InterPro"/>
</dbReference>
<evidence type="ECO:0000259" key="13">
    <source>
        <dbReference type="PROSITE" id="PS50885"/>
    </source>
</evidence>
<feature type="domain" description="Histidine kinase" evidence="12">
    <location>
        <begin position="217"/>
        <end position="420"/>
    </location>
</feature>
<dbReference type="Pfam" id="PF00512">
    <property type="entry name" value="HisKA"/>
    <property type="match status" value="1"/>
</dbReference>
<evidence type="ECO:0000256" key="2">
    <source>
        <dbReference type="ARBA" id="ARBA00004370"/>
    </source>
</evidence>
<dbReference type="InterPro" id="IPR003660">
    <property type="entry name" value="HAMP_dom"/>
</dbReference>
<evidence type="ECO:0000256" key="5">
    <source>
        <dbReference type="ARBA" id="ARBA00022679"/>
    </source>
</evidence>
<dbReference type="PROSITE" id="PS50885">
    <property type="entry name" value="HAMP"/>
    <property type="match status" value="1"/>
</dbReference>
<organism evidence="14">
    <name type="scientific">mine drainage metagenome</name>
    <dbReference type="NCBI Taxonomy" id="410659"/>
    <lineage>
        <taxon>unclassified sequences</taxon>
        <taxon>metagenomes</taxon>
        <taxon>ecological metagenomes</taxon>
    </lineage>
</organism>
<dbReference type="Pfam" id="PF02518">
    <property type="entry name" value="HATPase_c"/>
    <property type="match status" value="1"/>
</dbReference>
<keyword evidence="5 14" id="KW-0808">Transferase</keyword>
<keyword evidence="9" id="KW-0902">Two-component regulatory system</keyword>
<dbReference type="Gene3D" id="6.10.340.10">
    <property type="match status" value="1"/>
</dbReference>
<sequence length="420" mass="47158">MFQTNSLRFRVAFFYAIFGAGLSILLAAGAYLTVEHIGHQLMDEALLEELNKHASESIFVEPNTVSIKGYILSDTRRSPNLPYEVEALTPGKYNMTVGNIDYRVLVVDKYGARYFMMFDTQLQHFHEAVYFRYVETFALFMIFSSAAGGYWLASRVTSSVTRLARQVGHAEPGDTDLSLTWIKSTSNDEVGELARAFDRYLRRLRAFIERENFFTADVSHELRTPLAIMLGAVEVLEQDASLSPKQKERITRIHRATQDMIDLTSALLLMAREHLEVTDEQPCDVSDVALACVEKHRHLIGDRPIRLEVESIARAVLMAERPLLEIVIGNLIRNALFHTKSGSVIVKVEADKLTVQDTGVGMRPEELERAMERYYKGASSAGAGVGLSLVKRICDRYGWRISLDSKEGEGTSAVIDYSAS</sequence>
<comment type="caution">
    <text evidence="14">The sequence shown here is derived from an EMBL/GenBank/DDBJ whole genome shotgun (WGS) entry which is preliminary data.</text>
</comment>
<keyword evidence="7" id="KW-0418">Kinase</keyword>
<dbReference type="InterPro" id="IPR036890">
    <property type="entry name" value="HATPase_C_sf"/>
</dbReference>
<dbReference type="GO" id="GO:0005886">
    <property type="term" value="C:plasma membrane"/>
    <property type="evidence" value="ECO:0007669"/>
    <property type="project" value="TreeGrafter"/>
</dbReference>
<dbReference type="InterPro" id="IPR005467">
    <property type="entry name" value="His_kinase_dom"/>
</dbReference>
<feature type="transmembrane region" description="Helical" evidence="11">
    <location>
        <begin position="12"/>
        <end position="34"/>
    </location>
</feature>
<keyword evidence="6 11" id="KW-0812">Transmembrane</keyword>
<evidence type="ECO:0000259" key="12">
    <source>
        <dbReference type="PROSITE" id="PS50109"/>
    </source>
</evidence>
<evidence type="ECO:0000256" key="10">
    <source>
        <dbReference type="ARBA" id="ARBA00023136"/>
    </source>
</evidence>
<dbReference type="SMART" id="SM00304">
    <property type="entry name" value="HAMP"/>
    <property type="match status" value="1"/>
</dbReference>